<dbReference type="AlphaFoldDB" id="A0A9D0YVR5"/>
<protein>
    <submittedName>
        <fullName evidence="2">Helix-turn-helix transcriptional regulator</fullName>
    </submittedName>
</protein>
<dbReference type="GO" id="GO:0003677">
    <property type="term" value="F:DNA binding"/>
    <property type="evidence" value="ECO:0007669"/>
    <property type="project" value="InterPro"/>
</dbReference>
<organism evidence="2 3">
    <name type="scientific">Candidatus Enterenecus faecium</name>
    <dbReference type="NCBI Taxonomy" id="2840780"/>
    <lineage>
        <taxon>Bacteria</taxon>
        <taxon>Bacillati</taxon>
        <taxon>Bacillota</taxon>
        <taxon>Clostridia</taxon>
        <taxon>Eubacteriales</taxon>
        <taxon>Candidatus Enterenecus</taxon>
    </lineage>
</organism>
<sequence length="126" mass="14266">MSVGLRIRQVRKAYGLTQQAFADQLGLKQNTIATYEIEKTTPSERTLLDICRVFHVNEDWMRTGQGDMLVTPPSGHTPDEELMGFLGDVAGRNDFRSRLISALSRLSDEDWAVLERLARELTDPET</sequence>
<dbReference type="SMART" id="SM00530">
    <property type="entry name" value="HTH_XRE"/>
    <property type="match status" value="1"/>
</dbReference>
<dbReference type="PROSITE" id="PS50943">
    <property type="entry name" value="HTH_CROC1"/>
    <property type="match status" value="1"/>
</dbReference>
<dbReference type="InterPro" id="IPR001387">
    <property type="entry name" value="Cro/C1-type_HTH"/>
</dbReference>
<dbReference type="Proteomes" id="UP000886879">
    <property type="component" value="Unassembled WGS sequence"/>
</dbReference>
<feature type="domain" description="HTH cro/C1-type" evidence="1">
    <location>
        <begin position="7"/>
        <end position="61"/>
    </location>
</feature>
<name>A0A9D0YVR5_9FIRM</name>
<dbReference type="Gene3D" id="1.10.260.40">
    <property type="entry name" value="lambda repressor-like DNA-binding domains"/>
    <property type="match status" value="1"/>
</dbReference>
<dbReference type="Pfam" id="PF01381">
    <property type="entry name" value="HTH_3"/>
    <property type="match status" value="1"/>
</dbReference>
<dbReference type="InterPro" id="IPR010982">
    <property type="entry name" value="Lambda_DNA-bd_dom_sf"/>
</dbReference>
<evidence type="ECO:0000259" key="1">
    <source>
        <dbReference type="PROSITE" id="PS50943"/>
    </source>
</evidence>
<evidence type="ECO:0000313" key="2">
    <source>
        <dbReference type="EMBL" id="HIQ61693.1"/>
    </source>
</evidence>
<gene>
    <name evidence="2" type="ORF">IAD31_08905</name>
</gene>
<accession>A0A9D0YVR5</accession>
<evidence type="ECO:0000313" key="3">
    <source>
        <dbReference type="Proteomes" id="UP000886879"/>
    </source>
</evidence>
<dbReference type="CDD" id="cd00093">
    <property type="entry name" value="HTH_XRE"/>
    <property type="match status" value="1"/>
</dbReference>
<reference evidence="2" key="2">
    <citation type="journal article" date="2021" name="PeerJ">
        <title>Extensive microbial diversity within the chicken gut microbiome revealed by metagenomics and culture.</title>
        <authorList>
            <person name="Gilroy R."/>
            <person name="Ravi A."/>
            <person name="Getino M."/>
            <person name="Pursley I."/>
            <person name="Horton D.L."/>
            <person name="Alikhan N.F."/>
            <person name="Baker D."/>
            <person name="Gharbi K."/>
            <person name="Hall N."/>
            <person name="Watson M."/>
            <person name="Adriaenssens E.M."/>
            <person name="Foster-Nyarko E."/>
            <person name="Jarju S."/>
            <person name="Secka A."/>
            <person name="Antonio M."/>
            <person name="Oren A."/>
            <person name="Chaudhuri R.R."/>
            <person name="La Ragione R."/>
            <person name="Hildebrand F."/>
            <person name="Pallen M.J."/>
        </authorList>
    </citation>
    <scope>NUCLEOTIDE SEQUENCE</scope>
    <source>
        <strain evidence="2">ChiGjej2B2-12916</strain>
    </source>
</reference>
<reference evidence="2" key="1">
    <citation type="submission" date="2020-10" db="EMBL/GenBank/DDBJ databases">
        <authorList>
            <person name="Gilroy R."/>
        </authorList>
    </citation>
    <scope>NUCLEOTIDE SEQUENCE</scope>
    <source>
        <strain evidence="2">ChiGjej2B2-12916</strain>
    </source>
</reference>
<comment type="caution">
    <text evidence="2">The sequence shown here is derived from an EMBL/GenBank/DDBJ whole genome shotgun (WGS) entry which is preliminary data.</text>
</comment>
<proteinExistence type="predicted"/>
<dbReference type="EMBL" id="DVFO01000096">
    <property type="protein sequence ID" value="HIQ61693.1"/>
    <property type="molecule type" value="Genomic_DNA"/>
</dbReference>
<dbReference type="SUPFAM" id="SSF47413">
    <property type="entry name" value="lambda repressor-like DNA-binding domains"/>
    <property type="match status" value="1"/>
</dbReference>